<keyword evidence="2" id="KW-1185">Reference proteome</keyword>
<dbReference type="PANTHER" id="PTHR48258:SF3">
    <property type="entry name" value="FK506-BINDING PROTEIN 4-LIKE ISOFORM X1"/>
    <property type="match status" value="1"/>
</dbReference>
<dbReference type="AlphaFoldDB" id="A0A8T0VXZ9"/>
<dbReference type="EMBL" id="CM029039">
    <property type="protein sequence ID" value="KAG2639988.1"/>
    <property type="molecule type" value="Genomic_DNA"/>
</dbReference>
<sequence length="217" mass="23957">MCTVTWVIADFCQRATSGAGTRCLINSFLFQTAHIEKNLTPQNSGVVVKGDDSAADVSWYGVIKKIYALGFPREKEVVLFECDWYDVPATSKSKGSKKSNLLSVIRMKPRNLFAMPESARTENEGQIDVDSLDVGVEDMEYLCWDEELTNWTRSGIEGVTGDASVIKKALADSVPEPPANDFLADEDEDDTCDNYIDDGYVAPVNSKVEGPDEAFFI</sequence>
<evidence type="ECO:0000313" key="1">
    <source>
        <dbReference type="EMBL" id="KAG2639988.1"/>
    </source>
</evidence>
<comment type="caution">
    <text evidence="1">The sequence shown here is derived from an EMBL/GenBank/DDBJ whole genome shotgun (WGS) entry which is preliminary data.</text>
</comment>
<organism evidence="1 2">
    <name type="scientific">Panicum virgatum</name>
    <name type="common">Blackwell switchgrass</name>
    <dbReference type="NCBI Taxonomy" id="38727"/>
    <lineage>
        <taxon>Eukaryota</taxon>
        <taxon>Viridiplantae</taxon>
        <taxon>Streptophyta</taxon>
        <taxon>Embryophyta</taxon>
        <taxon>Tracheophyta</taxon>
        <taxon>Spermatophyta</taxon>
        <taxon>Magnoliopsida</taxon>
        <taxon>Liliopsida</taxon>
        <taxon>Poales</taxon>
        <taxon>Poaceae</taxon>
        <taxon>PACMAD clade</taxon>
        <taxon>Panicoideae</taxon>
        <taxon>Panicodae</taxon>
        <taxon>Paniceae</taxon>
        <taxon>Panicinae</taxon>
        <taxon>Panicum</taxon>
        <taxon>Panicum sect. Hiantes</taxon>
    </lineage>
</organism>
<dbReference type="Proteomes" id="UP000823388">
    <property type="component" value="Chromosome 2K"/>
</dbReference>
<proteinExistence type="predicted"/>
<evidence type="ECO:0008006" key="3">
    <source>
        <dbReference type="Google" id="ProtNLM"/>
    </source>
</evidence>
<evidence type="ECO:0000313" key="2">
    <source>
        <dbReference type="Proteomes" id="UP000823388"/>
    </source>
</evidence>
<name>A0A8T0VXZ9_PANVG</name>
<protein>
    <recommendedName>
        <fullName evidence="3">DUF4216 domain-containing protein</fullName>
    </recommendedName>
</protein>
<gene>
    <name evidence="1" type="ORF">PVAP13_2KG054164</name>
</gene>
<dbReference type="PANTHER" id="PTHR48258">
    <property type="entry name" value="DUF4218 DOMAIN-CONTAINING PROTEIN-RELATED"/>
    <property type="match status" value="1"/>
</dbReference>
<reference evidence="1" key="1">
    <citation type="submission" date="2020-05" db="EMBL/GenBank/DDBJ databases">
        <title>WGS assembly of Panicum virgatum.</title>
        <authorList>
            <person name="Lovell J.T."/>
            <person name="Jenkins J."/>
            <person name="Shu S."/>
            <person name="Juenger T.E."/>
            <person name="Schmutz J."/>
        </authorList>
    </citation>
    <scope>NUCLEOTIDE SEQUENCE</scope>
    <source>
        <strain evidence="1">AP13</strain>
    </source>
</reference>
<accession>A0A8T0VXZ9</accession>